<protein>
    <submittedName>
        <fullName evidence="2">Uncharacterized protein</fullName>
    </submittedName>
</protein>
<keyword evidence="3" id="KW-1185">Reference proteome</keyword>
<sequence length="115" mass="13014">MSVGDGLIPGRPSTSTDDDHFVRVPTVIRRNHHLTVREVVDEVQPSQWMRKGSPLAKKKKVRTSRSKIKVLLAALFLNCKVNALQEFVPTWSEDKQGSIPRNSSEFEGCREQEEA</sequence>
<comment type="caution">
    <text evidence="2">The sequence shown here is derived from an EMBL/GenBank/DDBJ whole genome shotgun (WGS) entry which is preliminary data.</text>
</comment>
<accession>A0AAV4SJ87</accession>
<feature type="region of interest" description="Disordered" evidence="1">
    <location>
        <begin position="92"/>
        <end position="115"/>
    </location>
</feature>
<evidence type="ECO:0000313" key="2">
    <source>
        <dbReference type="EMBL" id="GIY34039.1"/>
    </source>
</evidence>
<organism evidence="2 3">
    <name type="scientific">Caerostris darwini</name>
    <dbReference type="NCBI Taxonomy" id="1538125"/>
    <lineage>
        <taxon>Eukaryota</taxon>
        <taxon>Metazoa</taxon>
        <taxon>Ecdysozoa</taxon>
        <taxon>Arthropoda</taxon>
        <taxon>Chelicerata</taxon>
        <taxon>Arachnida</taxon>
        <taxon>Araneae</taxon>
        <taxon>Araneomorphae</taxon>
        <taxon>Entelegynae</taxon>
        <taxon>Araneoidea</taxon>
        <taxon>Araneidae</taxon>
        <taxon>Caerostris</taxon>
    </lineage>
</organism>
<dbReference type="Proteomes" id="UP001054837">
    <property type="component" value="Unassembled WGS sequence"/>
</dbReference>
<proteinExistence type="predicted"/>
<name>A0AAV4SJ87_9ARAC</name>
<reference evidence="2 3" key="1">
    <citation type="submission" date="2021-06" db="EMBL/GenBank/DDBJ databases">
        <title>Caerostris darwini draft genome.</title>
        <authorList>
            <person name="Kono N."/>
            <person name="Arakawa K."/>
        </authorList>
    </citation>
    <scope>NUCLEOTIDE SEQUENCE [LARGE SCALE GENOMIC DNA]</scope>
</reference>
<dbReference type="AlphaFoldDB" id="A0AAV4SJ87"/>
<gene>
    <name evidence="2" type="ORF">CDAR_567881</name>
</gene>
<dbReference type="EMBL" id="BPLQ01008008">
    <property type="protein sequence ID" value="GIY34039.1"/>
    <property type="molecule type" value="Genomic_DNA"/>
</dbReference>
<evidence type="ECO:0000256" key="1">
    <source>
        <dbReference type="SAM" id="MobiDB-lite"/>
    </source>
</evidence>
<evidence type="ECO:0000313" key="3">
    <source>
        <dbReference type="Proteomes" id="UP001054837"/>
    </source>
</evidence>